<reference evidence="2 3" key="1">
    <citation type="submission" date="2019-06" db="EMBL/GenBank/DDBJ databases">
        <title>Whole genome sequence for Rhodospirillaceae sp. R148.</title>
        <authorList>
            <person name="Wang G."/>
        </authorList>
    </citation>
    <scope>NUCLEOTIDE SEQUENCE [LARGE SCALE GENOMIC DNA]</scope>
    <source>
        <strain evidence="2 3">R148</strain>
    </source>
</reference>
<protein>
    <recommendedName>
        <fullName evidence="4">DUF1376 domain-containing protein</fullName>
    </recommendedName>
</protein>
<accession>A0A545TSZ2</accession>
<dbReference type="Proteomes" id="UP000315252">
    <property type="component" value="Unassembled WGS sequence"/>
</dbReference>
<evidence type="ECO:0000256" key="1">
    <source>
        <dbReference type="SAM" id="MobiDB-lite"/>
    </source>
</evidence>
<gene>
    <name evidence="2" type="ORF">FKG95_09055</name>
</gene>
<proteinExistence type="predicted"/>
<keyword evidence="3" id="KW-1185">Reference proteome</keyword>
<evidence type="ECO:0008006" key="4">
    <source>
        <dbReference type="Google" id="ProtNLM"/>
    </source>
</evidence>
<name>A0A545TSZ2_9PROT</name>
<comment type="caution">
    <text evidence="2">The sequence shown here is derived from an EMBL/GenBank/DDBJ whole genome shotgun (WGS) entry which is preliminary data.</text>
</comment>
<feature type="region of interest" description="Disordered" evidence="1">
    <location>
        <begin position="243"/>
        <end position="265"/>
    </location>
</feature>
<dbReference type="OrthoDB" id="7211084at2"/>
<dbReference type="AlphaFoldDB" id="A0A545TSZ2"/>
<dbReference type="RefSeq" id="WP_142896045.1">
    <property type="nucleotide sequence ID" value="NZ_ML660054.1"/>
</dbReference>
<evidence type="ECO:0000313" key="2">
    <source>
        <dbReference type="EMBL" id="TQV80332.1"/>
    </source>
</evidence>
<organism evidence="2 3">
    <name type="scientific">Denitrobaculum tricleocarpae</name>
    <dbReference type="NCBI Taxonomy" id="2591009"/>
    <lineage>
        <taxon>Bacteria</taxon>
        <taxon>Pseudomonadati</taxon>
        <taxon>Pseudomonadota</taxon>
        <taxon>Alphaproteobacteria</taxon>
        <taxon>Rhodospirillales</taxon>
        <taxon>Rhodospirillaceae</taxon>
        <taxon>Denitrobaculum</taxon>
    </lineage>
</organism>
<evidence type="ECO:0000313" key="3">
    <source>
        <dbReference type="Proteomes" id="UP000315252"/>
    </source>
</evidence>
<dbReference type="EMBL" id="VHSH01000003">
    <property type="protein sequence ID" value="TQV80332.1"/>
    <property type="molecule type" value="Genomic_DNA"/>
</dbReference>
<sequence length="290" mass="33260">MSKQQYILPKGWKDFQHYKDRDPKWIKLHLSLLNDYKFRRMTETQQLICIKLWLLFAEQNQDLALDTRFISGRMGISSIVLGRVISVLVSNDFIELVDKPASEVLAERYQNASPKRVRDKNTPIVPSEGDSPDLQECLDTWNTMAKANGLPTASLTDKRRKALRARLKDHGLEDFAKAVQQIPADAFRLGKNDRRWKANIDYLLRPDSITKLLEEIVAEPPEPEGTRVWCLPPNRTLEQENRARAAMGKKPMRADGSIDEAAPDGWGDQMLADFRAQHLARTEQSNRTTH</sequence>